<protein>
    <recommendedName>
        <fullName evidence="3">DUF211 domain-containing protein</fullName>
    </recommendedName>
</protein>
<keyword evidence="2" id="KW-1185">Reference proteome</keyword>
<dbReference type="RefSeq" id="WP_007273284.1">
    <property type="nucleotide sequence ID" value="NZ_CABLRR010000002.1"/>
</dbReference>
<dbReference type="PANTHER" id="PTHR42240">
    <property type="entry name" value="DUF211 DOMAIN-CONTAINING PROTEIN"/>
    <property type="match status" value="1"/>
</dbReference>
<accession>A0A0D6JQ11</accession>
<evidence type="ECO:0000313" key="2">
    <source>
        <dbReference type="Proteomes" id="UP000198902"/>
    </source>
</evidence>
<dbReference type="EMBL" id="CSTE01000002">
    <property type="protein sequence ID" value="CQR49675.1"/>
    <property type="molecule type" value="Genomic_DNA"/>
</dbReference>
<dbReference type="InterPro" id="IPR023129">
    <property type="entry name" value="MTH889-like_dom_sf"/>
</dbReference>
<name>A0A0D6JQ11_9EURY</name>
<evidence type="ECO:0008006" key="3">
    <source>
        <dbReference type="Google" id="ProtNLM"/>
    </source>
</evidence>
<dbReference type="Pfam" id="PF02680">
    <property type="entry name" value="DUF211"/>
    <property type="match status" value="1"/>
</dbReference>
<reference evidence="2" key="1">
    <citation type="submission" date="2015-03" db="EMBL/GenBank/DDBJ databases">
        <authorList>
            <person name="Urmite Genomes"/>
        </authorList>
    </citation>
    <scope>NUCLEOTIDE SEQUENCE [LARGE SCALE GENOMIC DNA]</scope>
    <source>
        <strain evidence="2">Arc-Hr</strain>
    </source>
</reference>
<organism evidence="1 2">
    <name type="scientific">Haloferax massiliensis</name>
    <dbReference type="NCBI Taxonomy" id="1476858"/>
    <lineage>
        <taxon>Archaea</taxon>
        <taxon>Methanobacteriati</taxon>
        <taxon>Methanobacteriota</taxon>
        <taxon>Stenosarchaea group</taxon>
        <taxon>Halobacteria</taxon>
        <taxon>Halobacteriales</taxon>
        <taxon>Haloferacaceae</taxon>
        <taxon>Haloferax</taxon>
    </lineage>
</organism>
<dbReference type="AlphaFoldDB" id="A0A0D6JQ11"/>
<dbReference type="InterPro" id="IPR003831">
    <property type="entry name" value="DUF211"/>
</dbReference>
<dbReference type="Gene3D" id="3.30.70.1340">
    <property type="entry name" value="MTH889-like domain"/>
    <property type="match status" value="1"/>
</dbReference>
<gene>
    <name evidence="1" type="ORF">BN996_01143</name>
</gene>
<sequence length="99" mass="10636">MAPIRRLVLDVLKPHSPSTVAVAREVADAPGVAGVNATLLETDREVQNLRLVVEGEAVDADEVERRVRDLGGTVHSVDEVVAGETLVEYRTQPQDPSPS</sequence>
<dbReference type="SUPFAM" id="SSF160363">
    <property type="entry name" value="MTH889-like"/>
    <property type="match status" value="1"/>
</dbReference>
<evidence type="ECO:0000313" key="1">
    <source>
        <dbReference type="EMBL" id="CQR49675.1"/>
    </source>
</evidence>
<dbReference type="PANTHER" id="PTHR42240:SF1">
    <property type="entry name" value="DUF211 DOMAIN-CONTAINING PROTEIN"/>
    <property type="match status" value="1"/>
</dbReference>
<proteinExistence type="predicted"/>
<dbReference type="OrthoDB" id="201945at2157"/>
<dbReference type="Proteomes" id="UP000198902">
    <property type="component" value="Unassembled WGS sequence"/>
</dbReference>